<dbReference type="PROSITE" id="PS50862">
    <property type="entry name" value="AA_TRNA_LIGASE_II"/>
    <property type="match status" value="1"/>
</dbReference>
<dbReference type="GO" id="GO:0046872">
    <property type="term" value="F:metal ion binding"/>
    <property type="evidence" value="ECO:0007669"/>
    <property type="project" value="UniProtKB-KW"/>
</dbReference>
<accession>A0A9N9JPH6</accession>
<keyword evidence="9" id="KW-0648">Protein biosynthesis</keyword>
<evidence type="ECO:0000256" key="10">
    <source>
        <dbReference type="ARBA" id="ARBA00023146"/>
    </source>
</evidence>
<keyword evidence="7" id="KW-0067">ATP-binding</keyword>
<evidence type="ECO:0000259" key="12">
    <source>
        <dbReference type="PROSITE" id="PS50862"/>
    </source>
</evidence>
<dbReference type="PANTHER" id="PTHR11538">
    <property type="entry name" value="PHENYLALANYL-TRNA SYNTHETASE"/>
    <property type="match status" value="1"/>
</dbReference>
<organism evidence="13 14">
    <name type="scientific">Racocetra fulgida</name>
    <dbReference type="NCBI Taxonomy" id="60492"/>
    <lineage>
        <taxon>Eukaryota</taxon>
        <taxon>Fungi</taxon>
        <taxon>Fungi incertae sedis</taxon>
        <taxon>Mucoromycota</taxon>
        <taxon>Glomeromycotina</taxon>
        <taxon>Glomeromycetes</taxon>
        <taxon>Diversisporales</taxon>
        <taxon>Gigasporaceae</taxon>
        <taxon>Racocetra</taxon>
    </lineage>
</organism>
<dbReference type="PANTHER" id="PTHR11538:SF41">
    <property type="entry name" value="PHENYLALANINE--TRNA LIGASE, MITOCHONDRIAL"/>
    <property type="match status" value="1"/>
</dbReference>
<dbReference type="AlphaFoldDB" id="A0A9N9JPH6"/>
<evidence type="ECO:0000256" key="9">
    <source>
        <dbReference type="ARBA" id="ARBA00022917"/>
    </source>
</evidence>
<dbReference type="GO" id="GO:0006432">
    <property type="term" value="P:phenylalanyl-tRNA aminoacylation"/>
    <property type="evidence" value="ECO:0007669"/>
    <property type="project" value="InterPro"/>
</dbReference>
<evidence type="ECO:0000256" key="8">
    <source>
        <dbReference type="ARBA" id="ARBA00022842"/>
    </source>
</evidence>
<evidence type="ECO:0000256" key="5">
    <source>
        <dbReference type="ARBA" id="ARBA00022723"/>
    </source>
</evidence>
<evidence type="ECO:0000256" key="7">
    <source>
        <dbReference type="ARBA" id="ARBA00022840"/>
    </source>
</evidence>
<dbReference type="InterPro" id="IPR004529">
    <property type="entry name" value="Phe-tRNA-synth_IIc_asu"/>
</dbReference>
<dbReference type="Gene3D" id="3.30.930.10">
    <property type="entry name" value="Bira Bifunctional Protein, Domain 2"/>
    <property type="match status" value="1"/>
</dbReference>
<comment type="caution">
    <text evidence="13">The sequence shown here is derived from an EMBL/GenBank/DDBJ whole genome shotgun (WGS) entry which is preliminary data.</text>
</comment>
<feature type="non-terminal residue" evidence="13">
    <location>
        <position position="346"/>
    </location>
</feature>
<keyword evidence="8" id="KW-0460">Magnesium</keyword>
<evidence type="ECO:0000256" key="1">
    <source>
        <dbReference type="ARBA" id="ARBA00004496"/>
    </source>
</evidence>
<comment type="catalytic activity">
    <reaction evidence="11">
        <text>tRNA(Phe) + L-phenylalanine + ATP = L-phenylalanyl-tRNA(Phe) + AMP + diphosphate + H(+)</text>
        <dbReference type="Rhea" id="RHEA:19413"/>
        <dbReference type="Rhea" id="RHEA-COMP:9668"/>
        <dbReference type="Rhea" id="RHEA-COMP:9699"/>
        <dbReference type="ChEBI" id="CHEBI:15378"/>
        <dbReference type="ChEBI" id="CHEBI:30616"/>
        <dbReference type="ChEBI" id="CHEBI:33019"/>
        <dbReference type="ChEBI" id="CHEBI:58095"/>
        <dbReference type="ChEBI" id="CHEBI:78442"/>
        <dbReference type="ChEBI" id="CHEBI:78531"/>
        <dbReference type="ChEBI" id="CHEBI:456215"/>
        <dbReference type="EC" id="6.1.1.20"/>
    </reaction>
</comment>
<keyword evidence="3" id="KW-0963">Cytoplasm</keyword>
<dbReference type="NCBIfam" id="TIGR00468">
    <property type="entry name" value="pheS"/>
    <property type="match status" value="1"/>
</dbReference>
<dbReference type="EMBL" id="CAJVPZ010058508">
    <property type="protein sequence ID" value="CAG8788085.1"/>
    <property type="molecule type" value="Genomic_DNA"/>
</dbReference>
<dbReference type="GO" id="GO:0004826">
    <property type="term" value="F:phenylalanine-tRNA ligase activity"/>
    <property type="evidence" value="ECO:0007669"/>
    <property type="project" value="UniProtKB-EC"/>
</dbReference>
<dbReference type="InterPro" id="IPR002319">
    <property type="entry name" value="Phenylalanyl-tRNA_Synthase"/>
</dbReference>
<keyword evidence="6" id="KW-0547">Nucleotide-binding</keyword>
<dbReference type="GO" id="GO:0005737">
    <property type="term" value="C:cytoplasm"/>
    <property type="evidence" value="ECO:0007669"/>
    <property type="project" value="UniProtKB-SubCell"/>
</dbReference>
<evidence type="ECO:0000313" key="13">
    <source>
        <dbReference type="EMBL" id="CAG8788085.1"/>
    </source>
</evidence>
<dbReference type="CDD" id="cd00496">
    <property type="entry name" value="PheRS_alpha_core"/>
    <property type="match status" value="1"/>
</dbReference>
<evidence type="ECO:0000256" key="4">
    <source>
        <dbReference type="ARBA" id="ARBA00022598"/>
    </source>
</evidence>
<reference evidence="13" key="1">
    <citation type="submission" date="2021-06" db="EMBL/GenBank/DDBJ databases">
        <authorList>
            <person name="Kallberg Y."/>
            <person name="Tangrot J."/>
            <person name="Rosling A."/>
        </authorList>
    </citation>
    <scope>NUCLEOTIDE SEQUENCE</scope>
    <source>
        <strain evidence="13">IN212</strain>
    </source>
</reference>
<keyword evidence="10" id="KW-0030">Aminoacyl-tRNA synthetase</keyword>
<dbReference type="OrthoDB" id="238316at2759"/>
<comment type="subcellular location">
    <subcellularLocation>
        <location evidence="1">Cytoplasm</location>
    </subcellularLocation>
</comment>
<feature type="non-terminal residue" evidence="13">
    <location>
        <position position="1"/>
    </location>
</feature>
<evidence type="ECO:0000256" key="2">
    <source>
        <dbReference type="ARBA" id="ARBA00012814"/>
    </source>
</evidence>
<dbReference type="InterPro" id="IPR045864">
    <property type="entry name" value="aa-tRNA-synth_II/BPL/LPL"/>
</dbReference>
<dbReference type="GO" id="GO:0005524">
    <property type="term" value="F:ATP binding"/>
    <property type="evidence" value="ECO:0007669"/>
    <property type="project" value="UniProtKB-KW"/>
</dbReference>
<evidence type="ECO:0000256" key="6">
    <source>
        <dbReference type="ARBA" id="ARBA00022741"/>
    </source>
</evidence>
<keyword evidence="14" id="KW-1185">Reference proteome</keyword>
<dbReference type="Pfam" id="PF01409">
    <property type="entry name" value="tRNA-synt_2d"/>
    <property type="match status" value="1"/>
</dbReference>
<evidence type="ECO:0000256" key="3">
    <source>
        <dbReference type="ARBA" id="ARBA00022490"/>
    </source>
</evidence>
<gene>
    <name evidence="13" type="ORF">RFULGI_LOCUS16462</name>
</gene>
<proteinExistence type="predicted"/>
<dbReference type="InterPro" id="IPR006195">
    <property type="entry name" value="aa-tRNA-synth_II"/>
</dbReference>
<keyword evidence="4" id="KW-0436">Ligase</keyword>
<feature type="domain" description="Aminoacyl-transfer RNA synthetases class-II family profile" evidence="12">
    <location>
        <begin position="103"/>
        <end position="342"/>
    </location>
</feature>
<evidence type="ECO:0000256" key="11">
    <source>
        <dbReference type="ARBA" id="ARBA00049255"/>
    </source>
</evidence>
<dbReference type="EC" id="6.1.1.20" evidence="2"/>
<keyword evidence="5" id="KW-0479">Metal-binding</keyword>
<dbReference type="GO" id="GO:0000049">
    <property type="term" value="F:tRNA binding"/>
    <property type="evidence" value="ECO:0007669"/>
    <property type="project" value="InterPro"/>
</dbReference>
<name>A0A9N9JPH6_9GLOM</name>
<evidence type="ECO:0000313" key="14">
    <source>
        <dbReference type="Proteomes" id="UP000789396"/>
    </source>
</evidence>
<dbReference type="Proteomes" id="UP000789396">
    <property type="component" value="Unassembled WGS sequence"/>
</dbReference>
<protein>
    <recommendedName>
        <fullName evidence="2">phenylalanine--tRNA ligase</fullName>
        <ecNumber evidence="2">6.1.1.20</ecNumber>
    </recommendedName>
</protein>
<sequence>GNNFLVKYLKRLDIIDIGSEANGKENSESLGTENRQLTYSFWAVGANPDPAKAKGAAETYANTNDPDYEVNISEESDPEPIDPDRQAAKNFLNKHVANLHPLTQLVYAVYDIFLRLGYQIVEGPEIETEENNFTSLNMPPGHPARAMQDTFYLPNNLLLRTQTTAIQPRIMQQNPNTEMKIISVGKVYRRDEDDATHTHQFTQVDGFAVAKNISFSHLKGTLELVVKELLGKEQKIRLRPSYFPFTEPSVEVDAICVQCRGQGCNICKKTGWVEIAGAGLIHPQVLKNCGFKNPKFTGLAFAFGLERLLMIKYGIGDIRNFYLNDYGLTQHITMLTFATYQPPGLE</sequence>
<dbReference type="SUPFAM" id="SSF55681">
    <property type="entry name" value="Class II aaRS and biotin synthetases"/>
    <property type="match status" value="1"/>
</dbReference>